<protein>
    <submittedName>
        <fullName evidence="3">Uncharacterized protein</fullName>
    </submittedName>
</protein>
<keyword evidence="1" id="KW-0175">Coiled coil</keyword>
<feature type="compositionally biased region" description="Polar residues" evidence="2">
    <location>
        <begin position="1213"/>
        <end position="1224"/>
    </location>
</feature>
<feature type="region of interest" description="Disordered" evidence="2">
    <location>
        <begin position="1192"/>
        <end position="1224"/>
    </location>
</feature>
<feature type="region of interest" description="Disordered" evidence="2">
    <location>
        <begin position="223"/>
        <end position="299"/>
    </location>
</feature>
<feature type="region of interest" description="Disordered" evidence="2">
    <location>
        <begin position="979"/>
        <end position="1046"/>
    </location>
</feature>
<feature type="compositionally biased region" description="Low complexity" evidence="2">
    <location>
        <begin position="1262"/>
        <end position="1274"/>
    </location>
</feature>
<name>A0A1E1IT98_LEIGU</name>
<proteinExistence type="predicted"/>
<feature type="compositionally biased region" description="Polar residues" evidence="2">
    <location>
        <begin position="1160"/>
        <end position="1169"/>
    </location>
</feature>
<organism evidence="3">
    <name type="scientific">Leishmania guyanensis</name>
    <dbReference type="NCBI Taxonomy" id="5670"/>
    <lineage>
        <taxon>Eukaryota</taxon>
        <taxon>Discoba</taxon>
        <taxon>Euglenozoa</taxon>
        <taxon>Kinetoplastea</taxon>
        <taxon>Metakinetoplastina</taxon>
        <taxon>Trypanosomatida</taxon>
        <taxon>Trypanosomatidae</taxon>
        <taxon>Leishmaniinae</taxon>
        <taxon>Leishmania</taxon>
        <taxon>Leishmania guyanensis species complex</taxon>
    </lineage>
</organism>
<feature type="region of interest" description="Disordered" evidence="2">
    <location>
        <begin position="868"/>
        <end position="907"/>
    </location>
</feature>
<evidence type="ECO:0000256" key="1">
    <source>
        <dbReference type="SAM" id="Coils"/>
    </source>
</evidence>
<sequence length="1329" mass="142319">MRASATALPFLERYAASTNAYLRAAALELAEGEPPEARRTTEEIWERASKPTVPPLHYSQGVSRVPAATTHVPPKLMRPASTVAQQRCTPAFSPVSGPSLPAATAPAVSFANTTTSTPPIRGIPIFTKLHHSSDWASASPLSSASPLRLSWEEYGRLQLQDEAVWWYHCCSALEQQLSKVQDAFNRQSRLLTAQWRDDGGNAACAKSSADGTCGSSVEAAAAEATARSPSRPGATLTSRSPATLHRTYAYPETEDEYYTGQTTKRDQRVGSEDSQHCPSEGRKRVRVDSKAPPRGPTLNQLAEGEMQYRIPKAYPVTAEDEDPAQDCAKHCVGSQVRRGPTEAGVTAASSPPSLLRISVGLQTDDLAPVNASFAHETRESPAAGLLSAFTEATREDSSCFPSTPGPSAIMSRQCIAAMEEVEMLRVRVDAAERRSKELEELCAAQELRCDDLETQLLGKEEQLLRVEQREPWPTTTPRSGDGPGMQLDAAAKSLRSVELNPLIVQARELLILVHPDSDGASREPALLAAKEVGAAQATATDNGLCSAFDDFTAPCSTSSSPRLPSAESSLHLERGVAHLALLLTQVRSAVIDFSQRFAALQAELDVVRADRNELIGEQSEQVRLLQEQLLEKDTAQWRLLEDLHEAQEQLTVATAQAMLAPADGATDRKESTALQDQGNRGGHSEEGAVALASSSTAQLSSPPVCDAVADVAQRPSPQLENSAACHANIADTSAAEVAALQEQLAQVRAAAAAGQEAQRRVLSERLEKAELQLKETRLRAEDEYDRMSGTIEALTRELADTKEALRVKEVSLRIALRESFSPPLLITAQGGKTMRNSVVAGAPVAEGLVQGAASSTLPLSMQPLYMTSRGSAASSSSPRLEREDTRTSTSPSPPITLHLQNATGTGEQVRDVADTDEDGGWLGLASAKARKAHLRFEDDGTLRTLPSAIVISEEDSEEVLGRTGQLVFPSATALTRPITVTATKTSSSREKSSRGLSVSTGGGSQDATSLPRGRSDANAAMLEQGSTAEETEPRKETLPTPPQPARAHIPLATQEEDSATAAFEEECTISSSLSWREQKKSASARCVDTVADEELLLPPPLRSPLFRTPTSSASPSPGQQRRTPPPHRQERTHGARLGINASLSQGREEQHGPPRPSQHGPRNSSSELSAQPLPLEKKLRQFLSVLSAPSSPFEKAVKGGRHSLPTSPAMLTWRSTPHSSSDVKAASNNVIPRDVMGAALPTAGSRAVMVMDRDETTPGRTPLSLYSPSALPSPGSTSTASRPSPTLLSGSPHSAEVTARHVQASLWRHREAWQQQELILHSLRSSPSP</sequence>
<gene>
    <name evidence="3" type="primary">LgM4147LRVhigh.18.00690.01150</name>
    <name evidence="3" type="ORF">BN36_1820090</name>
</gene>
<accession>A0A1E1IT98</accession>
<feature type="region of interest" description="Disordered" evidence="2">
    <location>
        <begin position="466"/>
        <end position="486"/>
    </location>
</feature>
<dbReference type="EMBL" id="CALQ01000576">
    <property type="protein sequence ID" value="CCM14504.1"/>
    <property type="molecule type" value="Genomic_DNA"/>
</dbReference>
<feature type="region of interest" description="Disordered" evidence="2">
    <location>
        <begin position="1098"/>
        <end position="1169"/>
    </location>
</feature>
<evidence type="ECO:0000256" key="2">
    <source>
        <dbReference type="SAM" id="MobiDB-lite"/>
    </source>
</evidence>
<feature type="coiled-coil region" evidence="1">
    <location>
        <begin position="730"/>
        <end position="811"/>
    </location>
</feature>
<feature type="region of interest" description="Disordered" evidence="2">
    <location>
        <begin position="1255"/>
        <end position="1296"/>
    </location>
</feature>
<feature type="region of interest" description="Disordered" evidence="2">
    <location>
        <begin position="663"/>
        <end position="695"/>
    </location>
</feature>
<feature type="compositionally biased region" description="Polar residues" evidence="2">
    <location>
        <begin position="1111"/>
        <end position="1122"/>
    </location>
</feature>
<evidence type="ECO:0000313" key="3">
    <source>
        <dbReference type="EMBL" id="CCM14504.1"/>
    </source>
</evidence>
<feature type="compositionally biased region" description="Polar residues" evidence="2">
    <location>
        <begin position="1275"/>
        <end position="1292"/>
    </location>
</feature>
<feature type="compositionally biased region" description="Basic and acidic residues" evidence="2">
    <location>
        <begin position="263"/>
        <end position="291"/>
    </location>
</feature>
<reference evidence="3" key="1">
    <citation type="submission" date="2012-08" db="EMBL/GenBank/DDBJ databases">
        <title>Comparative genomics of metastatic and non-metastatic Leishmania guyanensis provides insights into polygenic factors involved in Leishmania RNA virus infection.</title>
        <authorList>
            <person name="Smith D."/>
            <person name="Hertz-Fowler C."/>
            <person name="Martin R."/>
            <person name="Dickens N."/>
            <person name="Fasel N."/>
            <person name="Falquet L."/>
            <person name="Beverley S."/>
            <person name="Zangger H."/>
            <person name="Calderon-Copete S."/>
            <person name="Mottram J."/>
            <person name="Xenarios I."/>
        </authorList>
    </citation>
    <scope>NUCLEOTIDE SEQUENCE</scope>
    <source>
        <strain evidence="3">MHOM/BR/75/M4147/SSU:IR2SAT-LUC</strain>
    </source>
</reference>